<protein>
    <submittedName>
        <fullName evidence="2">Listeria-Bacteroides repeat domain (List_Bact_rpt)</fullName>
    </submittedName>
</protein>
<dbReference type="Gene3D" id="2.60.40.4270">
    <property type="entry name" value="Listeria-Bacteroides repeat domain"/>
    <property type="match status" value="1"/>
</dbReference>
<dbReference type="Pfam" id="PF13306">
    <property type="entry name" value="LRR_5"/>
    <property type="match status" value="1"/>
</dbReference>
<dbReference type="PANTHER" id="PTHR45661:SF3">
    <property type="entry name" value="IG-LIKE DOMAIN-CONTAINING PROTEIN"/>
    <property type="match status" value="1"/>
</dbReference>
<comment type="subcellular location">
    <subcellularLocation>
        <location evidence="1">Cell envelope</location>
    </subcellularLocation>
</comment>
<organism evidence="2">
    <name type="scientific">Anaerostipes caccae</name>
    <dbReference type="NCBI Taxonomy" id="105841"/>
    <lineage>
        <taxon>Bacteria</taxon>
        <taxon>Bacillati</taxon>
        <taxon>Bacillota</taxon>
        <taxon>Clostridia</taxon>
        <taxon>Lachnospirales</taxon>
        <taxon>Lachnospiraceae</taxon>
        <taxon>Anaerostipes</taxon>
    </lineage>
</organism>
<dbReference type="Gene3D" id="3.80.10.10">
    <property type="entry name" value="Ribonuclease Inhibitor"/>
    <property type="match status" value="1"/>
</dbReference>
<name>A0A6N2SVC5_9FIRM</name>
<dbReference type="RefSeq" id="WP_129701692.1">
    <property type="nucleotide sequence ID" value="NZ_CACRSQ010000003.1"/>
</dbReference>
<gene>
    <name evidence="2" type="ORF">ACLFYP115_01084</name>
</gene>
<sequence>MYRIYRNTCAPGNLKTIGDYAFFDVGLGGTLQIPDQVTSIGSNAFKISDSSLVGFSGKLTIPASVESLGSVAFSGNKKITSVEFEGNKLTQIPDSVFRYCGLNGAVVIPPSVQKIGRNVFDSTNLKTIYLPKRTDESNTAFINSGTFGTFSNSKLTAIVCHKEDFSVVCSTLGSQFSKKTGYEISVSFVNGGSAEPIDRLYNLPYNYTKDDQGVWSADSTYRFPQIQGKKWGLTENAVSPVSETDIIKQEKLYPISALEDPVITFGDGIDKVYDGEPAALKVTAEHPMAKPIGKAKTGDVVFYYTWSWGTITSSSAVLKGFDENTYNVTDVREPRFPISCGVRVQACLVNGTKATPFYTVDHDFTVHLRQAEPEVNPVYPKGMTNISEGMPQITLSKGDTKGTISWDKDQIFEVGKKEYRWTFVPDKNTDGNYNYASKSGTAVLNLVDGKVFKATVHQAEHGHITPEGEFETAQGSLTEFRIKPDAGYRLKSVSMNGRDVTGEIENDVYTLHNIQSDYEISAVFAPLSAADMKKIADQLPQAASGKPLNEEEKISILDAKQHFDALPETSQEEVPEASKKKLREAILSLPQVQTEVSGNLQLNDQSLLLDNMTSADVQKLYQNDRSFKIEVVAADTRPDRGEAKAIEGQLHGATIYKNMDIRVIKTVVENNKKTIEDLSVLRSPIRIVFDIPEEIRAPQSGAEREFFIIRAHKADGKITAELLTDQDDSDATVTVDSDQYSVYAIAYKDSGISGKDPQIQTPKEERYEVVFDSRGGSSVPSIKNIKYGDHIQAPHTPNRKGFSFTGWYKQKECKDKWNFNEDIITENRVLYAGWKESADVGGSLSVTNNSSKKSKFLPKTEDSMTFNSAGRMGISIVIMALLYRKRRKL</sequence>
<dbReference type="InterPro" id="IPR042229">
    <property type="entry name" value="Listeria/Bacterioides_rpt_sf"/>
</dbReference>
<accession>A0A6N2SVC5</accession>
<reference evidence="2" key="1">
    <citation type="submission" date="2019-11" db="EMBL/GenBank/DDBJ databases">
        <authorList>
            <person name="Feng L."/>
        </authorList>
    </citation>
    <scope>NUCLEOTIDE SEQUENCE</scope>
    <source>
        <strain evidence="2">AcaccaeLFYP115</strain>
    </source>
</reference>
<proteinExistence type="predicted"/>
<dbReference type="PANTHER" id="PTHR45661">
    <property type="entry name" value="SURFACE ANTIGEN"/>
    <property type="match status" value="1"/>
</dbReference>
<dbReference type="GO" id="GO:0030313">
    <property type="term" value="C:cell envelope"/>
    <property type="evidence" value="ECO:0007669"/>
    <property type="project" value="UniProtKB-SubCell"/>
</dbReference>
<dbReference type="EMBL" id="CACRSQ010000003">
    <property type="protein sequence ID" value="VYS95770.1"/>
    <property type="molecule type" value="Genomic_DNA"/>
</dbReference>
<dbReference type="InterPro" id="IPR053139">
    <property type="entry name" value="Surface_bspA-like"/>
</dbReference>
<dbReference type="AlphaFoldDB" id="A0A6N2SVC5"/>
<dbReference type="InterPro" id="IPR032675">
    <property type="entry name" value="LRR_dom_sf"/>
</dbReference>
<evidence type="ECO:0000256" key="1">
    <source>
        <dbReference type="ARBA" id="ARBA00004196"/>
    </source>
</evidence>
<evidence type="ECO:0000313" key="2">
    <source>
        <dbReference type="EMBL" id="VYS95770.1"/>
    </source>
</evidence>
<dbReference type="InterPro" id="IPR013378">
    <property type="entry name" value="InlB-like_B-rpt"/>
</dbReference>
<dbReference type="NCBIfam" id="TIGR02543">
    <property type="entry name" value="List_Bact_rpt"/>
    <property type="match status" value="1"/>
</dbReference>
<dbReference type="InterPro" id="IPR026906">
    <property type="entry name" value="LRR_5"/>
</dbReference>
<dbReference type="Pfam" id="PF09479">
    <property type="entry name" value="Flg_new"/>
    <property type="match status" value="1"/>
</dbReference>